<sequence length="72" mass="7818">MQITPNVTRTWVTLTFLGTAGKAYRIISTSNPGASLRSWETVTRVTSTGNGLVAVALPVETGIPKFFAYRED</sequence>
<protein>
    <submittedName>
        <fullName evidence="1">Uncharacterized protein</fullName>
    </submittedName>
</protein>
<dbReference type="EMBL" id="PCVG01000045">
    <property type="protein sequence ID" value="PIQ68535.1"/>
    <property type="molecule type" value="Genomic_DNA"/>
</dbReference>
<evidence type="ECO:0000313" key="1">
    <source>
        <dbReference type="EMBL" id="PIQ68535.1"/>
    </source>
</evidence>
<comment type="caution">
    <text evidence="1">The sequence shown here is derived from an EMBL/GenBank/DDBJ whole genome shotgun (WGS) entry which is preliminary data.</text>
</comment>
<accession>A0A2H0KBD6</accession>
<evidence type="ECO:0000313" key="2">
    <source>
        <dbReference type="Proteomes" id="UP000229342"/>
    </source>
</evidence>
<gene>
    <name evidence="1" type="ORF">COV91_03715</name>
</gene>
<dbReference type="AlphaFoldDB" id="A0A2H0KBD6"/>
<reference evidence="1 2" key="1">
    <citation type="submission" date="2017-09" db="EMBL/GenBank/DDBJ databases">
        <title>Depth-based differentiation of microbial function through sediment-hosted aquifers and enrichment of novel symbionts in the deep terrestrial subsurface.</title>
        <authorList>
            <person name="Probst A.J."/>
            <person name="Ladd B."/>
            <person name="Jarett J.K."/>
            <person name="Geller-Mcgrath D.E."/>
            <person name="Sieber C.M."/>
            <person name="Emerson J.B."/>
            <person name="Anantharaman K."/>
            <person name="Thomas B.C."/>
            <person name="Malmstrom R."/>
            <person name="Stieglmeier M."/>
            <person name="Klingl A."/>
            <person name="Woyke T."/>
            <person name="Ryan C.M."/>
            <person name="Banfield J.F."/>
        </authorList>
    </citation>
    <scope>NUCLEOTIDE SEQUENCE [LARGE SCALE GENOMIC DNA]</scope>
    <source>
        <strain evidence="1">CG11_big_fil_rev_8_21_14_0_20_46_11</strain>
    </source>
</reference>
<organism evidence="1 2">
    <name type="scientific">Candidatus Taylorbacteria bacterium CG11_big_fil_rev_8_21_14_0_20_46_11</name>
    <dbReference type="NCBI Taxonomy" id="1975025"/>
    <lineage>
        <taxon>Bacteria</taxon>
        <taxon>Candidatus Tayloriibacteriota</taxon>
    </lineage>
</organism>
<proteinExistence type="predicted"/>
<dbReference type="Proteomes" id="UP000229342">
    <property type="component" value="Unassembled WGS sequence"/>
</dbReference>
<name>A0A2H0KBD6_9BACT</name>